<sequence length="81" mass="8646">MRARKYKLHVLQNTEEARPRTGNQKTSLPACSTTTDACTMPLAVELGLARHAATVIGVVNLLTSADHPVTKNTGGILPLSH</sequence>
<organism evidence="3">
    <name type="scientific">Acromyrmex echinatior</name>
    <name type="common">Panamanian leafcutter ant</name>
    <name type="synonym">Acromyrmex octospinosus echinatior</name>
    <dbReference type="NCBI Taxonomy" id="103372"/>
    <lineage>
        <taxon>Eukaryota</taxon>
        <taxon>Metazoa</taxon>
        <taxon>Ecdysozoa</taxon>
        <taxon>Arthropoda</taxon>
        <taxon>Hexapoda</taxon>
        <taxon>Insecta</taxon>
        <taxon>Pterygota</taxon>
        <taxon>Neoptera</taxon>
        <taxon>Endopterygota</taxon>
        <taxon>Hymenoptera</taxon>
        <taxon>Apocrita</taxon>
        <taxon>Aculeata</taxon>
        <taxon>Formicoidea</taxon>
        <taxon>Formicidae</taxon>
        <taxon>Myrmicinae</taxon>
        <taxon>Acromyrmex</taxon>
    </lineage>
</organism>
<dbReference type="Proteomes" id="UP000007755">
    <property type="component" value="Unassembled WGS sequence"/>
</dbReference>
<dbReference type="InParanoid" id="F4X7T5"/>
<evidence type="ECO:0000313" key="2">
    <source>
        <dbReference type="EMBL" id="EGI57491.1"/>
    </source>
</evidence>
<feature type="compositionally biased region" description="Polar residues" evidence="1">
    <location>
        <begin position="21"/>
        <end position="31"/>
    </location>
</feature>
<proteinExistence type="predicted"/>
<reference evidence="2" key="1">
    <citation type="submission" date="2011-02" db="EMBL/GenBank/DDBJ databases">
        <title>The genome of the leaf-cutting ant Acromyrmex echinatior suggests key adaptations to social evolution and fungus farming.</title>
        <authorList>
            <person name="Nygaard S."/>
            <person name="Zhang G."/>
        </authorList>
    </citation>
    <scope>NUCLEOTIDE SEQUENCE</scope>
</reference>
<keyword evidence="3" id="KW-1185">Reference proteome</keyword>
<evidence type="ECO:0000256" key="1">
    <source>
        <dbReference type="SAM" id="MobiDB-lite"/>
    </source>
</evidence>
<feature type="region of interest" description="Disordered" evidence="1">
    <location>
        <begin position="12"/>
        <end position="31"/>
    </location>
</feature>
<protein>
    <submittedName>
        <fullName evidence="2">Uncharacterized protein</fullName>
    </submittedName>
</protein>
<accession>F4X7T5</accession>
<name>F4X7T5_ACREC</name>
<dbReference type="AlphaFoldDB" id="F4X7T5"/>
<dbReference type="EMBL" id="GL888891">
    <property type="protein sequence ID" value="EGI57491.1"/>
    <property type="molecule type" value="Genomic_DNA"/>
</dbReference>
<gene>
    <name evidence="2" type="ORF">G5I_14469</name>
</gene>
<evidence type="ECO:0000313" key="3">
    <source>
        <dbReference type="Proteomes" id="UP000007755"/>
    </source>
</evidence>